<evidence type="ECO:0000259" key="6">
    <source>
        <dbReference type="PROSITE" id="PS50011"/>
    </source>
</evidence>
<dbReference type="PANTHER" id="PTHR43289">
    <property type="entry name" value="MITOGEN-ACTIVATED PROTEIN KINASE KINASE KINASE 20-RELATED"/>
    <property type="match status" value="1"/>
</dbReference>
<dbReference type="SUPFAM" id="SSF48452">
    <property type="entry name" value="TPR-like"/>
    <property type="match status" value="3"/>
</dbReference>
<dbReference type="EMBL" id="JAJKFT010000004">
    <property type="protein sequence ID" value="MCC9628631.1"/>
    <property type="molecule type" value="Genomic_DNA"/>
</dbReference>
<evidence type="ECO:0000313" key="7">
    <source>
        <dbReference type="EMBL" id="MCC9628631.1"/>
    </source>
</evidence>
<evidence type="ECO:0000256" key="5">
    <source>
        <dbReference type="PROSITE-ProRule" id="PRU10141"/>
    </source>
</evidence>
<name>A0A9X1SGF2_9BACT</name>
<proteinExistence type="predicted"/>
<dbReference type="AlphaFoldDB" id="A0A9X1SGF2"/>
<dbReference type="CDD" id="cd14014">
    <property type="entry name" value="STKc_PknB_like"/>
    <property type="match status" value="1"/>
</dbReference>
<dbReference type="PANTHER" id="PTHR43289:SF6">
    <property type="entry name" value="SERINE_THREONINE-PROTEIN KINASE NEKL-3"/>
    <property type="match status" value="1"/>
</dbReference>
<dbReference type="Gene3D" id="1.25.40.10">
    <property type="entry name" value="Tetratricopeptide repeat domain"/>
    <property type="match status" value="4"/>
</dbReference>
<evidence type="ECO:0000256" key="2">
    <source>
        <dbReference type="ARBA" id="ARBA00022741"/>
    </source>
</evidence>
<dbReference type="Pfam" id="PF13181">
    <property type="entry name" value="TPR_8"/>
    <property type="match status" value="1"/>
</dbReference>
<gene>
    <name evidence="7" type="ORF">LOC68_09495</name>
</gene>
<keyword evidence="4 5" id="KW-0067">ATP-binding</keyword>
<dbReference type="PROSITE" id="PS00107">
    <property type="entry name" value="PROTEIN_KINASE_ATP"/>
    <property type="match status" value="1"/>
</dbReference>
<feature type="binding site" evidence="5">
    <location>
        <position position="160"/>
    </location>
    <ligand>
        <name>ATP</name>
        <dbReference type="ChEBI" id="CHEBI:30616"/>
    </ligand>
</feature>
<dbReference type="Gene3D" id="1.10.510.10">
    <property type="entry name" value="Transferase(Phosphotransferase) domain 1"/>
    <property type="match status" value="1"/>
</dbReference>
<keyword evidence="3 7" id="KW-0418">Kinase</keyword>
<dbReference type="PROSITE" id="PS50011">
    <property type="entry name" value="PROTEIN_KINASE_DOM"/>
    <property type="match status" value="1"/>
</dbReference>
<dbReference type="Gene3D" id="3.30.200.20">
    <property type="entry name" value="Phosphorylase Kinase, domain 1"/>
    <property type="match status" value="1"/>
</dbReference>
<comment type="caution">
    <text evidence="7">The sequence shown here is derived from an EMBL/GenBank/DDBJ whole genome shotgun (WGS) entry which is preliminary data.</text>
</comment>
<dbReference type="InterPro" id="IPR017441">
    <property type="entry name" value="Protein_kinase_ATP_BS"/>
</dbReference>
<dbReference type="InterPro" id="IPR011990">
    <property type="entry name" value="TPR-like_helical_dom_sf"/>
</dbReference>
<evidence type="ECO:0000256" key="3">
    <source>
        <dbReference type="ARBA" id="ARBA00022777"/>
    </source>
</evidence>
<organism evidence="7 8">
    <name type="scientific">Blastopirellula sediminis</name>
    <dbReference type="NCBI Taxonomy" id="2894196"/>
    <lineage>
        <taxon>Bacteria</taxon>
        <taxon>Pseudomonadati</taxon>
        <taxon>Planctomycetota</taxon>
        <taxon>Planctomycetia</taxon>
        <taxon>Pirellulales</taxon>
        <taxon>Pirellulaceae</taxon>
        <taxon>Blastopirellula</taxon>
    </lineage>
</organism>
<dbReference type="RefSeq" id="WP_230218051.1">
    <property type="nucleotide sequence ID" value="NZ_JAJKFT010000004.1"/>
</dbReference>
<keyword evidence="1" id="KW-0808">Transferase</keyword>
<keyword evidence="2 5" id="KW-0547">Nucleotide-binding</keyword>
<dbReference type="InterPro" id="IPR011009">
    <property type="entry name" value="Kinase-like_dom_sf"/>
</dbReference>
<dbReference type="GO" id="GO:0004674">
    <property type="term" value="F:protein serine/threonine kinase activity"/>
    <property type="evidence" value="ECO:0007669"/>
    <property type="project" value="TreeGrafter"/>
</dbReference>
<dbReference type="GO" id="GO:0005524">
    <property type="term" value="F:ATP binding"/>
    <property type="evidence" value="ECO:0007669"/>
    <property type="project" value="UniProtKB-UniRule"/>
</dbReference>
<dbReference type="Pfam" id="PF00069">
    <property type="entry name" value="Pkinase"/>
    <property type="match status" value="1"/>
</dbReference>
<evidence type="ECO:0000256" key="4">
    <source>
        <dbReference type="ARBA" id="ARBA00022840"/>
    </source>
</evidence>
<keyword evidence="8" id="KW-1185">Reference proteome</keyword>
<dbReference type="InterPro" id="IPR000719">
    <property type="entry name" value="Prot_kinase_dom"/>
</dbReference>
<dbReference type="Proteomes" id="UP001139103">
    <property type="component" value="Unassembled WGS sequence"/>
</dbReference>
<dbReference type="InterPro" id="IPR019734">
    <property type="entry name" value="TPR_rpt"/>
</dbReference>
<evidence type="ECO:0000256" key="1">
    <source>
        <dbReference type="ARBA" id="ARBA00022679"/>
    </source>
</evidence>
<dbReference type="SMART" id="SM00028">
    <property type="entry name" value="TPR"/>
    <property type="match status" value="11"/>
</dbReference>
<evidence type="ECO:0000313" key="8">
    <source>
        <dbReference type="Proteomes" id="UP001139103"/>
    </source>
</evidence>
<dbReference type="SUPFAM" id="SSF56112">
    <property type="entry name" value="Protein kinase-like (PK-like)"/>
    <property type="match status" value="1"/>
</dbReference>
<sequence>MSGSKGKLQALGKIDAICDQFEQAWSVKSPANPVDFVADLSGEDRRAALAELFLLDHELRLKFNLNCSIQYYRERFPAEQSVIEGLAQELEATLPPSQGSDLVSTRHIFFSPGDEGIPVTSLSEGMIVGNCEIIRELGRGGMGVVFLARQLSAHRNVALKIVRPDYIESLTESDRESLIDRFQNEVIAATRVEHPNVIAIYEVGKFGSSPYFTMQFAAGEALSRKLRKGPLDSETAARYLLQVAHGVYAAHQRNILHRDLNPRNILFDDASDRALVADFGLAKLLDGALTRTNDGALMGSPPYMAPEQVADSANVTTAADVYGLGATLYHMLTGRPPFLAASPSATLYQVVNDHPVLPRELNQSLARDIETICMKCLHKEPRMRYTSVAALADDLQRFLDNRPIVARPISSMERLWRWCLLNQGTAIVFVCIMTLLTIACLIASNRYIVASRNQILAEQRQAESLRYFQLTSQLAEETVEWISQDPRLRAHGLEEARRVQLERAARCYEQLALIRSEDPELLESQAAAFLQLGKINLNLQEFSKAEVALRQSLRVLDSIVDSSSVDPRISSEAYATLGDVLLNVGKLEDAEASYLLARTQREASLAKNPTDRQAIIDVAKSLSDSGRILETREAFVDAEREYESAIALFQSETMQSNRTHDEYLAQAKLQSDLARVLARQERLEESVSANRTAQQIAQELLRALDRDPDVQELIVACQNNLADLFQRLGRSEEAENEYLAVIQTLRQMTTTHPDVDYYGRNLALTQHNLASVYMENDKLEEARQQQQLAIDLLASLVQKRPESIDFRHHLSRAQLLLANILLSLDQAAEAIATLGFASEELEQLSHDHPDVVDFQRDRAQCYGILANIRLDESDFVEAKRLLQSALTALQFALDSPDCFEAKQDVAALYVRLGGLDLMTDDISAATAEFQKASALYANLRETGDSVYLQQADAITHQNLSRLYFDREEWTKATEHAAQSIQLLESLHQMEGGENFADDLLDEYCYLTTLPTESLRSAALNKGSVLVTQLVESDASSRYAAIHWQMYTKLAEGALQKDGDRSAALQHYSTALVIADRFCQANPQDENARHRLFRVYQARGRIQTEMGKLDNALADLKQAVKYADDASSQFAKVQLACGLARLKQWTEADRIAGELVASTDSQSMLEMARFHCLAAAGRNKETSARTESHLQQAIKTLTPMIQHDDQLSKTLESDDEFSVLLAADVWKSTFGLKKE</sequence>
<feature type="domain" description="Protein kinase" evidence="6">
    <location>
        <begin position="131"/>
        <end position="399"/>
    </location>
</feature>
<protein>
    <submittedName>
        <fullName evidence="7">Protein kinase</fullName>
    </submittedName>
</protein>
<reference evidence="7" key="1">
    <citation type="submission" date="2021-11" db="EMBL/GenBank/DDBJ databases">
        <title>Genome sequence.</title>
        <authorList>
            <person name="Sun Q."/>
        </authorList>
    </citation>
    <scope>NUCLEOTIDE SEQUENCE</scope>
    <source>
        <strain evidence="7">JC732</strain>
    </source>
</reference>
<accession>A0A9X1SGF2</accession>